<evidence type="ECO:0000313" key="2">
    <source>
        <dbReference type="Proteomes" id="UP000503640"/>
    </source>
</evidence>
<gene>
    <name evidence="1" type="ORF">AMYX_37660</name>
</gene>
<accession>A0A7I9VRH8</accession>
<dbReference type="EMBL" id="BJTG01000010">
    <property type="protein sequence ID" value="GEJ59025.1"/>
    <property type="molecule type" value="Genomic_DNA"/>
</dbReference>
<name>A0A7I9VRH8_9BACT</name>
<reference evidence="2" key="1">
    <citation type="journal article" date="2020" name="Appl. Environ. Microbiol.">
        <title>Diazotrophic Anaeromyxobacter Isolates from Soils.</title>
        <authorList>
            <person name="Masuda Y."/>
            <person name="Yamanaka H."/>
            <person name="Xu Z.X."/>
            <person name="Shiratori Y."/>
            <person name="Aono T."/>
            <person name="Amachi S."/>
            <person name="Senoo K."/>
            <person name="Itoh H."/>
        </authorList>
    </citation>
    <scope>NUCLEOTIDE SEQUENCE [LARGE SCALE GENOMIC DNA]</scope>
    <source>
        <strain evidence="2">R267</strain>
    </source>
</reference>
<dbReference type="AlphaFoldDB" id="A0A7I9VRH8"/>
<organism evidence="1 2">
    <name type="scientific">Anaeromyxobacter diazotrophicus</name>
    <dbReference type="NCBI Taxonomy" id="2590199"/>
    <lineage>
        <taxon>Bacteria</taxon>
        <taxon>Pseudomonadati</taxon>
        <taxon>Myxococcota</taxon>
        <taxon>Myxococcia</taxon>
        <taxon>Myxococcales</taxon>
        <taxon>Cystobacterineae</taxon>
        <taxon>Anaeromyxobacteraceae</taxon>
        <taxon>Anaeromyxobacter</taxon>
    </lineage>
</organism>
<evidence type="ECO:0000313" key="1">
    <source>
        <dbReference type="EMBL" id="GEJ59025.1"/>
    </source>
</evidence>
<protein>
    <recommendedName>
        <fullName evidence="3">Outer membrane protein beta-barrel domain-containing protein</fullName>
    </recommendedName>
</protein>
<dbReference type="InterPro" id="IPR011250">
    <property type="entry name" value="OMP/PagP_B-barrel"/>
</dbReference>
<sequence length="250" mass="26490">MLLAPLVLAAALGQACPAPDSRYGPPPCAAANVPGCLPGYRRQVDRFGHVTYACDPAYGWGAEPAPAPAPPPGPGPDAYAAPAPAPAPAYPPEPAYEPAWRGRGEPRHQVALVLMPGTATLDRGTTSDGAGGVAMELRGVRGGARLRLGFEYTRWTRVAEAALKFDFNEGGLVRPFLALGVGAARFERIDLDRAWHPTGSVSGGVDLYLARDFFLTAELKQRAFTQDTDHGLEVSSLHQTSFFVGAGFYF</sequence>
<dbReference type="Gene3D" id="2.40.160.20">
    <property type="match status" value="1"/>
</dbReference>
<proteinExistence type="predicted"/>
<dbReference type="RefSeq" id="WP_176068136.1">
    <property type="nucleotide sequence ID" value="NZ_BJTG01000010.1"/>
</dbReference>
<evidence type="ECO:0008006" key="3">
    <source>
        <dbReference type="Google" id="ProtNLM"/>
    </source>
</evidence>
<keyword evidence="2" id="KW-1185">Reference proteome</keyword>
<dbReference type="Proteomes" id="UP000503640">
    <property type="component" value="Unassembled WGS sequence"/>
</dbReference>
<comment type="caution">
    <text evidence="1">The sequence shown here is derived from an EMBL/GenBank/DDBJ whole genome shotgun (WGS) entry which is preliminary data.</text>
</comment>
<dbReference type="SUPFAM" id="SSF56925">
    <property type="entry name" value="OMPA-like"/>
    <property type="match status" value="1"/>
</dbReference>